<dbReference type="AlphaFoldDB" id="A0A6A6EG06"/>
<dbReference type="Gene3D" id="3.40.50.720">
    <property type="entry name" value="NAD(P)-binding Rossmann-like Domain"/>
    <property type="match status" value="2"/>
</dbReference>
<protein>
    <submittedName>
        <fullName evidence="7">GroES-like protein</fullName>
    </submittedName>
</protein>
<organism evidence="7 8">
    <name type="scientific">Zopfia rhizophila CBS 207.26</name>
    <dbReference type="NCBI Taxonomy" id="1314779"/>
    <lineage>
        <taxon>Eukaryota</taxon>
        <taxon>Fungi</taxon>
        <taxon>Dikarya</taxon>
        <taxon>Ascomycota</taxon>
        <taxon>Pezizomycotina</taxon>
        <taxon>Dothideomycetes</taxon>
        <taxon>Dothideomycetes incertae sedis</taxon>
        <taxon>Zopfiaceae</taxon>
        <taxon>Zopfia</taxon>
    </lineage>
</organism>
<comment type="similarity">
    <text evidence="2">Belongs to the zinc-containing alcohol dehydrogenase family.</text>
</comment>
<evidence type="ECO:0000256" key="5">
    <source>
        <dbReference type="ARBA" id="ARBA00023002"/>
    </source>
</evidence>
<evidence type="ECO:0000256" key="2">
    <source>
        <dbReference type="ARBA" id="ARBA00008072"/>
    </source>
</evidence>
<dbReference type="InterPro" id="IPR036291">
    <property type="entry name" value="NAD(P)-bd_dom_sf"/>
</dbReference>
<comment type="cofactor">
    <cofactor evidence="1">
        <name>Zn(2+)</name>
        <dbReference type="ChEBI" id="CHEBI:29105"/>
    </cofactor>
</comment>
<dbReference type="PANTHER" id="PTHR42940">
    <property type="entry name" value="ALCOHOL DEHYDROGENASE 1-RELATED"/>
    <property type="match status" value="1"/>
</dbReference>
<evidence type="ECO:0000259" key="6">
    <source>
        <dbReference type="Pfam" id="PF08240"/>
    </source>
</evidence>
<keyword evidence="4" id="KW-0862">Zinc</keyword>
<evidence type="ECO:0000256" key="1">
    <source>
        <dbReference type="ARBA" id="ARBA00001947"/>
    </source>
</evidence>
<evidence type="ECO:0000256" key="3">
    <source>
        <dbReference type="ARBA" id="ARBA00022723"/>
    </source>
</evidence>
<evidence type="ECO:0000313" key="7">
    <source>
        <dbReference type="EMBL" id="KAF2190015.1"/>
    </source>
</evidence>
<accession>A0A6A6EG06</accession>
<dbReference type="InterPro" id="IPR013154">
    <property type="entry name" value="ADH-like_N"/>
</dbReference>
<feature type="domain" description="Alcohol dehydrogenase-like N-terminal" evidence="6">
    <location>
        <begin position="20"/>
        <end position="121"/>
    </location>
</feature>
<name>A0A6A6EG06_9PEZI</name>
<sequence>MKAAQFAGYEIREVSVPQTGDNDVLVKVGNAGFCHTDYQVWKGGNGSPYPIVPSHEPVGTVVAVGPAAQAKWKVDYRVGVILFRHACKTCIGCETTEDIRYCANRDMAGLTADGARSPLMCAGATVWAGLHEAKVEPSQPIGVIGIGGLGSLAVQLAKAVGHPVVAIDNRPERRELGTEFPLKADLVVDSQDSEAIAKCVPLGVPTRGCQFNSFDLIFKTLTIKGSLAANRIQTEEMSKTVAKFNIRSHVTTIPLGKVPDVTDLYMDPHLKGRLVMNIES</sequence>
<dbReference type="InterPro" id="IPR011032">
    <property type="entry name" value="GroES-like_sf"/>
</dbReference>
<dbReference type="Proteomes" id="UP000800200">
    <property type="component" value="Unassembled WGS sequence"/>
</dbReference>
<dbReference type="GO" id="GO:0046872">
    <property type="term" value="F:metal ion binding"/>
    <property type="evidence" value="ECO:0007669"/>
    <property type="project" value="UniProtKB-KW"/>
</dbReference>
<dbReference type="GO" id="GO:0004022">
    <property type="term" value="F:alcohol dehydrogenase (NAD+) activity"/>
    <property type="evidence" value="ECO:0007669"/>
    <property type="project" value="TreeGrafter"/>
</dbReference>
<keyword evidence="3" id="KW-0479">Metal-binding</keyword>
<evidence type="ECO:0000313" key="8">
    <source>
        <dbReference type="Proteomes" id="UP000800200"/>
    </source>
</evidence>
<proteinExistence type="inferred from homology"/>
<keyword evidence="5" id="KW-0560">Oxidoreductase</keyword>
<dbReference type="Pfam" id="PF08240">
    <property type="entry name" value="ADH_N"/>
    <property type="match status" value="1"/>
</dbReference>
<dbReference type="Gene3D" id="3.90.180.10">
    <property type="entry name" value="Medium-chain alcohol dehydrogenases, catalytic domain"/>
    <property type="match status" value="2"/>
</dbReference>
<evidence type="ECO:0000256" key="4">
    <source>
        <dbReference type="ARBA" id="ARBA00022833"/>
    </source>
</evidence>
<dbReference type="GO" id="GO:0005737">
    <property type="term" value="C:cytoplasm"/>
    <property type="evidence" value="ECO:0007669"/>
    <property type="project" value="TreeGrafter"/>
</dbReference>
<dbReference type="OrthoDB" id="1879366at2759"/>
<dbReference type="SUPFAM" id="SSF51735">
    <property type="entry name" value="NAD(P)-binding Rossmann-fold domains"/>
    <property type="match status" value="1"/>
</dbReference>
<keyword evidence="8" id="KW-1185">Reference proteome</keyword>
<gene>
    <name evidence="7" type="ORF">K469DRAFT_736612</name>
</gene>
<reference evidence="7" key="1">
    <citation type="journal article" date="2020" name="Stud. Mycol.">
        <title>101 Dothideomycetes genomes: a test case for predicting lifestyles and emergence of pathogens.</title>
        <authorList>
            <person name="Haridas S."/>
            <person name="Albert R."/>
            <person name="Binder M."/>
            <person name="Bloem J."/>
            <person name="Labutti K."/>
            <person name="Salamov A."/>
            <person name="Andreopoulos B."/>
            <person name="Baker S."/>
            <person name="Barry K."/>
            <person name="Bills G."/>
            <person name="Bluhm B."/>
            <person name="Cannon C."/>
            <person name="Castanera R."/>
            <person name="Culley D."/>
            <person name="Daum C."/>
            <person name="Ezra D."/>
            <person name="Gonzalez J."/>
            <person name="Henrissat B."/>
            <person name="Kuo A."/>
            <person name="Liang C."/>
            <person name="Lipzen A."/>
            <person name="Lutzoni F."/>
            <person name="Magnuson J."/>
            <person name="Mondo S."/>
            <person name="Nolan M."/>
            <person name="Ohm R."/>
            <person name="Pangilinan J."/>
            <person name="Park H.-J."/>
            <person name="Ramirez L."/>
            <person name="Alfaro M."/>
            <person name="Sun H."/>
            <person name="Tritt A."/>
            <person name="Yoshinaga Y."/>
            <person name="Zwiers L.-H."/>
            <person name="Turgeon B."/>
            <person name="Goodwin S."/>
            <person name="Spatafora J."/>
            <person name="Crous P."/>
            <person name="Grigoriev I."/>
        </authorList>
    </citation>
    <scope>NUCLEOTIDE SEQUENCE</scope>
    <source>
        <strain evidence="7">CBS 207.26</strain>
    </source>
</reference>
<dbReference type="PANTHER" id="PTHR42940:SF8">
    <property type="entry name" value="VACUOLAR PROTEIN SORTING-ASSOCIATED PROTEIN 11"/>
    <property type="match status" value="1"/>
</dbReference>
<dbReference type="SUPFAM" id="SSF50129">
    <property type="entry name" value="GroES-like"/>
    <property type="match status" value="1"/>
</dbReference>
<dbReference type="EMBL" id="ML994619">
    <property type="protein sequence ID" value="KAF2190015.1"/>
    <property type="molecule type" value="Genomic_DNA"/>
</dbReference>